<evidence type="ECO:0000313" key="5">
    <source>
        <dbReference type="EMBL" id="CAE2335724.1"/>
    </source>
</evidence>
<dbReference type="Pfam" id="PF02225">
    <property type="entry name" value="PA"/>
    <property type="match status" value="1"/>
</dbReference>
<dbReference type="GO" id="GO:0003723">
    <property type="term" value="F:RNA binding"/>
    <property type="evidence" value="ECO:0007669"/>
    <property type="project" value="UniProtKB-UniRule"/>
</dbReference>
<dbReference type="AlphaFoldDB" id="A0A7S4PI57"/>
<keyword evidence="1 2" id="KW-0694">RNA-binding</keyword>
<name>A0A7S4PI57_GUITH</name>
<dbReference type="PROSITE" id="PS51295">
    <property type="entry name" value="CRM"/>
    <property type="match status" value="1"/>
</dbReference>
<feature type="chain" id="PRO_5031070145" description="CRM domain-containing protein" evidence="3">
    <location>
        <begin position="24"/>
        <end position="431"/>
    </location>
</feature>
<reference evidence="5" key="1">
    <citation type="submission" date="2021-01" db="EMBL/GenBank/DDBJ databases">
        <authorList>
            <person name="Corre E."/>
            <person name="Pelletier E."/>
            <person name="Niang G."/>
            <person name="Scheremetjew M."/>
            <person name="Finn R."/>
            <person name="Kale V."/>
            <person name="Holt S."/>
            <person name="Cochrane G."/>
            <person name="Meng A."/>
            <person name="Brown T."/>
            <person name="Cohen L."/>
        </authorList>
    </citation>
    <scope>NUCLEOTIDE SEQUENCE</scope>
    <source>
        <strain evidence="5">CCMP 2712</strain>
    </source>
</reference>
<gene>
    <name evidence="5" type="ORF">GTHE00462_LOCUS36019</name>
</gene>
<organism evidence="5">
    <name type="scientific">Guillardia theta</name>
    <name type="common">Cryptophyte</name>
    <name type="synonym">Cryptomonas phi</name>
    <dbReference type="NCBI Taxonomy" id="55529"/>
    <lineage>
        <taxon>Eukaryota</taxon>
        <taxon>Cryptophyceae</taxon>
        <taxon>Pyrenomonadales</taxon>
        <taxon>Geminigeraceae</taxon>
        <taxon>Guillardia</taxon>
    </lineage>
</organism>
<evidence type="ECO:0000256" key="3">
    <source>
        <dbReference type="SAM" id="SignalP"/>
    </source>
</evidence>
<dbReference type="Gene3D" id="3.50.30.30">
    <property type="match status" value="1"/>
</dbReference>
<dbReference type="InterPro" id="IPR035920">
    <property type="entry name" value="YhbY-like_sf"/>
</dbReference>
<keyword evidence="3" id="KW-0732">Signal</keyword>
<protein>
    <recommendedName>
        <fullName evidence="4">CRM domain-containing protein</fullName>
    </recommendedName>
</protein>
<feature type="signal peptide" evidence="3">
    <location>
        <begin position="1"/>
        <end position="23"/>
    </location>
</feature>
<evidence type="ECO:0000259" key="4">
    <source>
        <dbReference type="PROSITE" id="PS51295"/>
    </source>
</evidence>
<evidence type="ECO:0000256" key="1">
    <source>
        <dbReference type="ARBA" id="ARBA00022884"/>
    </source>
</evidence>
<dbReference type="InterPro" id="IPR003137">
    <property type="entry name" value="PA_domain"/>
</dbReference>
<feature type="domain" description="CRM" evidence="4">
    <location>
        <begin position="269"/>
        <end position="380"/>
    </location>
</feature>
<sequence length="431" mass="47704">MVRRRAMLLACAVLLNLQDAADGFRDSAASRRCHVGFVLHARHPCVMKTHVLHGLAPSQLPSSRAWKGSAVQLLRRSLCWKGAVLEERHFTGNVFPSVTPACEEKAQLRKFRTSLGATDSSDEEGTWLDPELSLESLSKDCIYCQNGRIEFIRATFGMYDDVEAEVIHADPLFADQHLRNAESIRGKIVVVRRGSSSGSSSTFVDKANRIAAAGGLAMVVVNSEDSLIAPGDSKHEGMNLTVPVVGIRACDERILVDGEIALLSFRPVAPLTAQEKQYLLELAEEQERTGALAEIGLDASLPFERVLEQIDELLEEKELVRIRIMEEEYVERTLTFADKLAMSDISTLLADTLGGGVVASMPWFILLYRSSRAAPVIRIPSHDLDELSLYDGSMGLKLMLAKMDEADADRHWKKTHEDFLSSEDELKSRAL</sequence>
<dbReference type="EMBL" id="HBKN01046046">
    <property type="protein sequence ID" value="CAE2335724.1"/>
    <property type="molecule type" value="Transcribed_RNA"/>
</dbReference>
<proteinExistence type="predicted"/>
<accession>A0A7S4PI57</accession>
<dbReference type="Gene3D" id="3.30.110.60">
    <property type="entry name" value="YhbY-like"/>
    <property type="match status" value="1"/>
</dbReference>
<dbReference type="InterPro" id="IPR001890">
    <property type="entry name" value="RNA-binding_CRM"/>
</dbReference>
<evidence type="ECO:0000256" key="2">
    <source>
        <dbReference type="PROSITE-ProRule" id="PRU00626"/>
    </source>
</evidence>
<dbReference type="SUPFAM" id="SSF75471">
    <property type="entry name" value="YhbY-like"/>
    <property type="match status" value="1"/>
</dbReference>